<dbReference type="InterPro" id="IPR031161">
    <property type="entry name" value="Peptidase_M60_dom"/>
</dbReference>
<dbReference type="GeneTree" id="ENSGT00390000017365"/>
<dbReference type="PROSITE" id="PS51723">
    <property type="entry name" value="PEPTIDASE_M60"/>
    <property type="match status" value="1"/>
</dbReference>
<dbReference type="Gene3D" id="2.60.120.1250">
    <property type="entry name" value="Peptidase M60, enhancin-like domain 1"/>
    <property type="match status" value="1"/>
</dbReference>
<dbReference type="Pfam" id="PF17291">
    <property type="entry name" value="M60-like_N"/>
    <property type="match status" value="1"/>
</dbReference>
<evidence type="ECO:0000256" key="2">
    <source>
        <dbReference type="ARBA" id="ARBA00053874"/>
    </source>
</evidence>
<dbReference type="Gene3D" id="3.40.390.80">
    <property type="entry name" value="Peptidase M60, enhancin-like domain 2"/>
    <property type="match status" value="1"/>
</dbReference>
<sequence length="918" mass="101582">PDTSPTHSAYASLVKGINSLDFSGDAFPCELLLTGDTALPVLVATNGQVLIAASQYGKGRMVVFSHEECLKNPKFSQFIKNAIGWLKPSPEALVGVKNNLDSLAKMMLLGGTKVLLGAGLSSAVGVYCTDAYDESQAEELVQFVKEGGGLLIGGQAWHWASQHGLEKVLSGFPGNRVTSVAGVYFTGNVGEQKVFSVSKEIPRIPLITLHGLDTEKDLEALLKGVSEFNLEDSGVPSSLLVHGSLAFPVGLDEFYEAFIAAAHYGRGRVVVASHELQFQAPSMKTFFLNAIQWLDVGKGGKVGVGVDLQEFCDVLHQERVPCELTKLKHELSVYCCTAYSDAEAEKIHEFVSEGGGLLIGGQAWSWSAENPSHNAIAEYPGNKILQQFGIGILERDCNPAKYPAGLAKNVASTYHFRKALFQFREHMKKKEVPKPPYSSWIKKLGQDSAVFIKIPAENAPSISSVHNDLFELIQVNGIPTVNAENPIKSNSEEAVLLSLATEFYNSFPEFQKLALPLSQNLPETPASHPVTIRINGRNEGHEAWRSTGLYIYPGRTATLLFPSTVMKANLQVQIGCHSDDISNAEELKRAPVVIRRFDVTASRMEVSNLWGGLLYVIVPEKSTLGQISVTVEGAVQAPFFKLGETSTSAWQKTIRHYPGPWAELATENIILTVPADDVRNIEHPETLLAIWEQMMKAVAKLAAIPAVFPRPERIVADVQISVGWMHSGYPIMLHLESVAEMIGMKSIQANGLWGPIHELGHNQQRSGWDFPPHTTEATCNLWSVYVNETVLSIPRERAHEELAVELRAARIQDYIKNGAKLKDWEFFTALETYLQLQEAFGWEPFIHIFAEYQRMTTVPEDNESKMNLWAEKFSEQVKKDLAPFFKAWGWPMKEELSQKLARAFPKWAENPMQKYLSP</sequence>
<evidence type="ECO:0000256" key="3">
    <source>
        <dbReference type="ARBA" id="ARBA00070867"/>
    </source>
</evidence>
<dbReference type="FunFam" id="2.60.120.1250:FF:000001">
    <property type="entry name" value="TRPM8 channel-associated factor 3"/>
    <property type="match status" value="1"/>
</dbReference>
<name>A0A8D0HF07_SPHPU</name>
<dbReference type="OMA" id="YMAIPAE"/>
<dbReference type="AlphaFoldDB" id="A0A8D0HF07"/>
<comment type="function">
    <text evidence="2">May play a role in the regulation of the cation channel TRPM8 activity.</text>
</comment>
<dbReference type="SMART" id="SM01276">
    <property type="entry name" value="M60-like"/>
    <property type="match status" value="1"/>
</dbReference>
<reference evidence="5" key="1">
    <citation type="submission" date="2025-08" db="UniProtKB">
        <authorList>
            <consortium name="Ensembl"/>
        </authorList>
    </citation>
    <scope>IDENTIFICATION</scope>
</reference>
<dbReference type="GO" id="GO:0005886">
    <property type="term" value="C:plasma membrane"/>
    <property type="evidence" value="ECO:0007669"/>
    <property type="project" value="TreeGrafter"/>
</dbReference>
<dbReference type="Gene3D" id="3.40.50.880">
    <property type="match status" value="1"/>
</dbReference>
<evidence type="ECO:0000313" key="5">
    <source>
        <dbReference type="Ensembl" id="ENSSPUP00000022738.1"/>
    </source>
</evidence>
<comment type="similarity">
    <text evidence="1">Belongs to the TCAF family.</text>
</comment>
<dbReference type="PANTHER" id="PTHR15730:SF5">
    <property type="entry name" value="SI:CH211-210B2.2-RELATED"/>
    <property type="match status" value="1"/>
</dbReference>
<dbReference type="InterPro" id="IPR042279">
    <property type="entry name" value="Pep_M60_3"/>
</dbReference>
<dbReference type="FunFam" id="1.10.390.30:FF:000001">
    <property type="entry name" value="TRPM8 channel-associated factor 1"/>
    <property type="match status" value="1"/>
</dbReference>
<accession>A0A8D0HF07</accession>
<dbReference type="InterPro" id="IPR029062">
    <property type="entry name" value="Class_I_gatase-like"/>
</dbReference>
<dbReference type="Ensembl" id="ENSSPUT00000024245.1">
    <property type="protein sequence ID" value="ENSSPUP00000022738.1"/>
    <property type="gene ID" value="ENSSPUG00000017460.1"/>
</dbReference>
<dbReference type="SUPFAM" id="SSF52317">
    <property type="entry name" value="Class I glutamine amidotransferase-like"/>
    <property type="match status" value="2"/>
</dbReference>
<dbReference type="InterPro" id="IPR051244">
    <property type="entry name" value="TCAF"/>
</dbReference>
<dbReference type="Gene3D" id="1.10.390.30">
    <property type="entry name" value="Peptidase M60, enhancin-like domain 3"/>
    <property type="match status" value="1"/>
</dbReference>
<dbReference type="FunFam" id="3.40.390.80:FF:000001">
    <property type="entry name" value="TRPM8 channel-associated factor 1"/>
    <property type="match status" value="1"/>
</dbReference>
<dbReference type="Pfam" id="PF13402">
    <property type="entry name" value="Peptidase_M60"/>
    <property type="match status" value="1"/>
</dbReference>
<evidence type="ECO:0000259" key="4">
    <source>
        <dbReference type="PROSITE" id="PS51723"/>
    </source>
</evidence>
<protein>
    <recommendedName>
        <fullName evidence="3">TRPM8 channel-associated factor 3</fullName>
    </recommendedName>
</protein>
<dbReference type="GO" id="GO:0090314">
    <property type="term" value="P:positive regulation of protein targeting to membrane"/>
    <property type="evidence" value="ECO:0007669"/>
    <property type="project" value="TreeGrafter"/>
</dbReference>
<dbReference type="InterPro" id="IPR035423">
    <property type="entry name" value="M60-like_N"/>
</dbReference>
<proteinExistence type="inferred from homology"/>
<keyword evidence="6" id="KW-1185">Reference proteome</keyword>
<dbReference type="Proteomes" id="UP000694392">
    <property type="component" value="Unplaced"/>
</dbReference>
<evidence type="ECO:0000256" key="1">
    <source>
        <dbReference type="ARBA" id="ARBA00009770"/>
    </source>
</evidence>
<feature type="domain" description="Peptidase M60" evidence="4">
    <location>
        <begin position="542"/>
        <end position="841"/>
    </location>
</feature>
<dbReference type="GO" id="GO:0044325">
    <property type="term" value="F:transmembrane transporter binding"/>
    <property type="evidence" value="ECO:0007669"/>
    <property type="project" value="TreeGrafter"/>
</dbReference>
<organism evidence="5 6">
    <name type="scientific">Sphenodon punctatus</name>
    <name type="common">Tuatara</name>
    <name type="synonym">Hatteria punctata</name>
    <dbReference type="NCBI Taxonomy" id="8508"/>
    <lineage>
        <taxon>Eukaryota</taxon>
        <taxon>Metazoa</taxon>
        <taxon>Chordata</taxon>
        <taxon>Craniata</taxon>
        <taxon>Vertebrata</taxon>
        <taxon>Euteleostomi</taxon>
        <taxon>Lepidosauria</taxon>
        <taxon>Sphenodontia</taxon>
        <taxon>Sphenodontidae</taxon>
        <taxon>Sphenodon</taxon>
    </lineage>
</organism>
<reference evidence="5" key="2">
    <citation type="submission" date="2025-09" db="UniProtKB">
        <authorList>
            <consortium name="Ensembl"/>
        </authorList>
    </citation>
    <scope>IDENTIFICATION</scope>
</reference>
<dbReference type="PANTHER" id="PTHR15730">
    <property type="entry name" value="EXPERIMENTAL AUTOIMMUNE PROSTATITIS ANTIGEN 2-RELATED"/>
    <property type="match status" value="1"/>
</dbReference>
<evidence type="ECO:0000313" key="6">
    <source>
        <dbReference type="Proteomes" id="UP000694392"/>
    </source>
</evidence>